<reference evidence="2 3" key="1">
    <citation type="submission" date="2024-11" db="EMBL/GenBank/DDBJ databases">
        <authorList>
            <person name="Heng Y.C."/>
            <person name="Lim A.C.H."/>
            <person name="Lee J.K.Y."/>
            <person name="Kittelmann S."/>
        </authorList>
    </citation>
    <scope>NUCLEOTIDE SEQUENCE [LARGE SCALE GENOMIC DNA]</scope>
    <source>
        <strain evidence="2 3">WILCCON 0114</strain>
    </source>
</reference>
<feature type="transmembrane region" description="Helical" evidence="1">
    <location>
        <begin position="28"/>
        <end position="48"/>
    </location>
</feature>
<comment type="caution">
    <text evidence="2">The sequence shown here is derived from an EMBL/GenBank/DDBJ whole genome shotgun (WGS) entry which is preliminary data.</text>
</comment>
<evidence type="ECO:0000313" key="2">
    <source>
        <dbReference type="EMBL" id="MFL0251008.1"/>
    </source>
</evidence>
<evidence type="ECO:0000313" key="3">
    <source>
        <dbReference type="Proteomes" id="UP001623592"/>
    </source>
</evidence>
<accession>A0ABW8TEZ1</accession>
<organism evidence="2 3">
    <name type="scientific">Clostridium neuense</name>
    <dbReference type="NCBI Taxonomy" id="1728934"/>
    <lineage>
        <taxon>Bacteria</taxon>
        <taxon>Bacillati</taxon>
        <taxon>Bacillota</taxon>
        <taxon>Clostridia</taxon>
        <taxon>Eubacteriales</taxon>
        <taxon>Clostridiaceae</taxon>
        <taxon>Clostridium</taxon>
    </lineage>
</organism>
<keyword evidence="1" id="KW-0812">Transmembrane</keyword>
<evidence type="ECO:0000256" key="1">
    <source>
        <dbReference type="SAM" id="Phobius"/>
    </source>
</evidence>
<keyword evidence="1" id="KW-1133">Transmembrane helix</keyword>
<keyword evidence="1" id="KW-0472">Membrane</keyword>
<keyword evidence="3" id="KW-1185">Reference proteome</keyword>
<dbReference type="EMBL" id="JBJIAA010000008">
    <property type="protein sequence ID" value="MFL0251008.1"/>
    <property type="molecule type" value="Genomic_DNA"/>
</dbReference>
<sequence length="63" mass="6664">MKDIIIILGIVIGFLLIKIGKMKAVNKLQTVGALVIVVCFVVAAPDFIKDAISGFMDGINSGM</sequence>
<feature type="transmembrane region" description="Helical" evidence="1">
    <location>
        <begin position="5"/>
        <end position="22"/>
    </location>
</feature>
<proteinExistence type="predicted"/>
<protein>
    <submittedName>
        <fullName evidence="2">Uncharacterized protein</fullName>
    </submittedName>
</protein>
<name>A0ABW8TEZ1_9CLOT</name>
<gene>
    <name evidence="2" type="ORF">ACJDT4_11295</name>
</gene>
<dbReference type="Proteomes" id="UP001623592">
    <property type="component" value="Unassembled WGS sequence"/>
</dbReference>
<dbReference type="RefSeq" id="WP_406787664.1">
    <property type="nucleotide sequence ID" value="NZ_JBJIAA010000008.1"/>
</dbReference>